<dbReference type="EMBL" id="LRRQ01000127">
    <property type="protein sequence ID" value="OAM88556.1"/>
    <property type="molecule type" value="Genomic_DNA"/>
</dbReference>
<comment type="caution">
    <text evidence="5">The sequence shown here is derived from an EMBL/GenBank/DDBJ whole genome shotgun (WGS) entry which is preliminary data.</text>
</comment>
<evidence type="ECO:0000256" key="2">
    <source>
        <dbReference type="ARBA" id="ARBA00022801"/>
    </source>
</evidence>
<dbReference type="Gene3D" id="3.20.20.300">
    <property type="entry name" value="Glycoside hydrolase, family 3, N-terminal domain"/>
    <property type="match status" value="1"/>
</dbReference>
<keyword evidence="6" id="KW-1185">Reference proteome</keyword>
<comment type="similarity">
    <text evidence="1">Belongs to the glycosyl hydrolase 3 family.</text>
</comment>
<keyword evidence="2" id="KW-0378">Hydrolase</keyword>
<dbReference type="RefSeq" id="WP_068771506.1">
    <property type="nucleotide sequence ID" value="NZ_CP109796.1"/>
</dbReference>
<proteinExistence type="inferred from homology"/>
<reference evidence="5 6" key="1">
    <citation type="submission" date="2016-01" db="EMBL/GenBank/DDBJ databases">
        <title>High potential of lignocellulose degradation of a new Verrucomicrobia species.</title>
        <authorList>
            <person name="Wang Y."/>
            <person name="Shi Y."/>
            <person name="Qiu Z."/>
            <person name="Liu S."/>
            <person name="Yang H."/>
        </authorList>
    </citation>
    <scope>NUCLEOTIDE SEQUENCE [LARGE SCALE GENOMIC DNA]</scope>
    <source>
        <strain evidence="5 6">TSB47</strain>
    </source>
</reference>
<feature type="domain" description="Glycoside hydrolase family 3 N-terminal" evidence="4">
    <location>
        <begin position="116"/>
        <end position="394"/>
    </location>
</feature>
<dbReference type="GO" id="GO:0004553">
    <property type="term" value="F:hydrolase activity, hydrolyzing O-glycosyl compounds"/>
    <property type="evidence" value="ECO:0007669"/>
    <property type="project" value="InterPro"/>
</dbReference>
<dbReference type="Pfam" id="PF00933">
    <property type="entry name" value="Glyco_hydro_3"/>
    <property type="match status" value="1"/>
</dbReference>
<evidence type="ECO:0000313" key="5">
    <source>
        <dbReference type="EMBL" id="OAM88556.1"/>
    </source>
</evidence>
<dbReference type="GO" id="GO:0009254">
    <property type="term" value="P:peptidoglycan turnover"/>
    <property type="evidence" value="ECO:0007669"/>
    <property type="project" value="TreeGrafter"/>
</dbReference>
<dbReference type="GO" id="GO:0005975">
    <property type="term" value="P:carbohydrate metabolic process"/>
    <property type="evidence" value="ECO:0007669"/>
    <property type="project" value="InterPro"/>
</dbReference>
<dbReference type="OrthoDB" id="9805821at2"/>
<accession>A0A178IHM5</accession>
<dbReference type="InterPro" id="IPR036962">
    <property type="entry name" value="Glyco_hydro_3_N_sf"/>
</dbReference>
<dbReference type="Gene3D" id="3.40.50.1700">
    <property type="entry name" value="Glycoside hydrolase family 3 C-terminal domain"/>
    <property type="match status" value="1"/>
</dbReference>
<name>A0A178IHM5_9BACT</name>
<dbReference type="InterPro" id="IPR050226">
    <property type="entry name" value="NagZ_Beta-hexosaminidase"/>
</dbReference>
<dbReference type="InterPro" id="IPR036881">
    <property type="entry name" value="Glyco_hydro_3_C_sf"/>
</dbReference>
<evidence type="ECO:0000259" key="4">
    <source>
        <dbReference type="Pfam" id="PF00933"/>
    </source>
</evidence>
<gene>
    <name evidence="5" type="ORF">AW736_17140</name>
</gene>
<dbReference type="STRING" id="1184151.AW736_17140"/>
<dbReference type="SUPFAM" id="SSF52279">
    <property type="entry name" value="Beta-D-glucan exohydrolase, C-terminal domain"/>
    <property type="match status" value="1"/>
</dbReference>
<dbReference type="InterPro" id="IPR001764">
    <property type="entry name" value="Glyco_hydro_3_N"/>
</dbReference>
<dbReference type="AlphaFoldDB" id="A0A178IHM5"/>
<dbReference type="PANTHER" id="PTHR30480:SF16">
    <property type="entry name" value="GLYCOSIDE HYDROLASE FAMILY 3 DOMAIN PROTEIN"/>
    <property type="match status" value="1"/>
</dbReference>
<dbReference type="SUPFAM" id="SSF51445">
    <property type="entry name" value="(Trans)glycosidases"/>
    <property type="match status" value="1"/>
</dbReference>
<dbReference type="PANTHER" id="PTHR30480">
    <property type="entry name" value="BETA-HEXOSAMINIDASE-RELATED"/>
    <property type="match status" value="1"/>
</dbReference>
<dbReference type="InterPro" id="IPR017853">
    <property type="entry name" value="GH"/>
</dbReference>
<organism evidence="5 6">
    <name type="scientific">Termitidicoccus mucosus</name>
    <dbReference type="NCBI Taxonomy" id="1184151"/>
    <lineage>
        <taxon>Bacteria</taxon>
        <taxon>Pseudomonadati</taxon>
        <taxon>Verrucomicrobiota</taxon>
        <taxon>Opitutia</taxon>
        <taxon>Opitutales</taxon>
        <taxon>Opitutaceae</taxon>
        <taxon>Termitidicoccus</taxon>
    </lineage>
</organism>
<protein>
    <recommendedName>
        <fullName evidence="4">Glycoside hydrolase family 3 N-terminal domain-containing protein</fullName>
    </recommendedName>
</protein>
<keyword evidence="3" id="KW-0326">Glycosidase</keyword>
<evidence type="ECO:0000256" key="1">
    <source>
        <dbReference type="ARBA" id="ARBA00005336"/>
    </source>
</evidence>
<evidence type="ECO:0000256" key="3">
    <source>
        <dbReference type="ARBA" id="ARBA00023295"/>
    </source>
</evidence>
<sequence length="595" mass="64901">MPAIIDTNVPKVSPASGLLPVDEAAGRWVDQKLGALDLDQKIGQLLVFPHYGPFITPDVVEFIRDHHAGGLRIAQKFMPGATDSREEGAMEDIHRRPDANTFDRPETLDRIACTASEFASRLNELRDIAMERPGAVPLHMAFDQEGEGADFLFEQRLFPHPLGQTVDNDPELARRISRAIGRQARALGANMIHSPVLDVNTEPANPEIGPRAYGDNPAAVIRFGLAALRGLGEAGIVATGKHFPGRGHSSTDAHFGLPEIALGREELRRDHLAPFKALIDAGLPAVMAAFTAYPALGAAGVPGATSRAIVTDLLRGELGFRGVVTTDNVQMGGLLEKYDMGEAVVRCLIAGCDLVLCRAYSPQRRQVLAAIKAAVREGRWREADLDASVRRILTMRWRMGLAENGGKVDASAAGALFNDPETVALADEAARRSTVVLRDRAGLLPLPAGKRILLVEQIHHFHRFINNSYSHPGMLWQELRRIAPGIATVAVNEKLTDRDREAVRRRLPEADVIVSTSYYNYRSHAIMLPMLEELRAAGKPLVIVSNTPFEKFGVPAWVDTAVISFCPSGREHMRAVAEVLTGKLKPTGQIPLSRF</sequence>
<dbReference type="Proteomes" id="UP000078486">
    <property type="component" value="Unassembled WGS sequence"/>
</dbReference>
<evidence type="ECO:0000313" key="6">
    <source>
        <dbReference type="Proteomes" id="UP000078486"/>
    </source>
</evidence>